<evidence type="ECO:0000259" key="6">
    <source>
        <dbReference type="PROSITE" id="PS50089"/>
    </source>
</evidence>
<keyword evidence="8" id="KW-1185">Reference proteome</keyword>
<dbReference type="OrthoDB" id="8062037at2759"/>
<dbReference type="RefSeq" id="XP_030225084.1">
    <property type="nucleotide sequence ID" value="XM_030369224.1"/>
</dbReference>
<reference evidence="7" key="1">
    <citation type="submission" date="2025-08" db="UniProtKB">
        <authorList>
            <consortium name="Ensembl"/>
        </authorList>
    </citation>
    <scope>IDENTIFICATION</scope>
</reference>
<dbReference type="GO" id="GO:0004842">
    <property type="term" value="F:ubiquitin-protein transferase activity"/>
    <property type="evidence" value="ECO:0007669"/>
    <property type="project" value="InterPro"/>
</dbReference>
<organism evidence="7 8">
    <name type="scientific">Gadus morhua</name>
    <name type="common">Atlantic cod</name>
    <dbReference type="NCBI Taxonomy" id="8049"/>
    <lineage>
        <taxon>Eukaryota</taxon>
        <taxon>Metazoa</taxon>
        <taxon>Chordata</taxon>
        <taxon>Craniata</taxon>
        <taxon>Vertebrata</taxon>
        <taxon>Euteleostomi</taxon>
        <taxon>Actinopterygii</taxon>
        <taxon>Neopterygii</taxon>
        <taxon>Teleostei</taxon>
        <taxon>Neoteleostei</taxon>
        <taxon>Acanthomorphata</taxon>
        <taxon>Zeiogadaria</taxon>
        <taxon>Gadariae</taxon>
        <taxon>Gadiformes</taxon>
        <taxon>Gadoidei</taxon>
        <taxon>Gadidae</taxon>
        <taxon>Gadus</taxon>
    </lineage>
</organism>
<proteinExistence type="predicted"/>
<evidence type="ECO:0000256" key="1">
    <source>
        <dbReference type="ARBA" id="ARBA00022723"/>
    </source>
</evidence>
<keyword evidence="3" id="KW-0862">Zinc</keyword>
<sequence>MWLKLFFILVYFLVLFMLARLFETVLWYETGLFATQLVDPVTLSYRRLKTILECRGLGYSGLPEKKDVSDLVEKSGELMQGELYSAIRREEEQTNVGEPGSTSFSGEMHFYELVEDTKDGIWLIQVIAHDSEALLSKSSWSKMVQKVSHFGIRTGTFNCSSDYRSCMKRGWQRSTLIMSVPQTSASKGNVMMKEYDGQHFETEHIFRWMTSHVAQRIKTLRQPSHLAVEWCPDQNHPVKMFLFAHLSQPPAFFSSLSVKFTGRIEFIFVDIRQWNNYSTLLAIGVKNSPAYILMMPEGIYQYGNSTGEFLSLAAMDTFLRSVQPEVNDLFVLSLLMVNLLSWMELFITQGATVKRFVVLIRTLGTYNSLLLVSWLPVLALLQLPCLDGFYPYSLKLLRYIDTTSLASLIRADWIFYSSHPALFLSTYLVHGLLVDYVEKKRCPSVSEGESSTNVEWLTSLWDWFASCLLHPMVSLQQVPVDQLSDWDDPNFLVQRMAFPELWLPPLVNADYIKALPTWIFNSIHQQSSKELSAEETDSVTVWEEQEFIPIDDVRQINISEEGGSSKCSNSLPNQMSRNSDENHSLNNLQNNSNDQISNLTSTCQCGCDGNFTCCREGPSGSRGHEDGPGTVLCPQQCDWSMWPPGTIHCLECVVCLENFSCKELLMHLPCGHAFHQQCIVVWLMGSRHCCPVCRWPSYKKKPPTQTAVAED</sequence>
<dbReference type="GeneID" id="115552863"/>
<name>A0A8C4ZLW6_GADMO</name>
<dbReference type="PANTHER" id="PTHR15302:SF0">
    <property type="entry name" value="E3 UBIQUITIN-PROTEIN LIGASE RNF103"/>
    <property type="match status" value="1"/>
</dbReference>
<evidence type="ECO:0000256" key="3">
    <source>
        <dbReference type="ARBA" id="ARBA00022833"/>
    </source>
</evidence>
<dbReference type="PROSITE" id="PS50089">
    <property type="entry name" value="ZF_RING_2"/>
    <property type="match status" value="1"/>
</dbReference>
<keyword evidence="2 4" id="KW-0863">Zinc-finger</keyword>
<dbReference type="SMART" id="SM00184">
    <property type="entry name" value="RING"/>
    <property type="match status" value="1"/>
</dbReference>
<dbReference type="GO" id="GO:0036503">
    <property type="term" value="P:ERAD pathway"/>
    <property type="evidence" value="ECO:0007669"/>
    <property type="project" value="TreeGrafter"/>
</dbReference>
<keyword evidence="1" id="KW-0479">Metal-binding</keyword>
<dbReference type="GO" id="GO:0016567">
    <property type="term" value="P:protein ubiquitination"/>
    <property type="evidence" value="ECO:0007669"/>
    <property type="project" value="InterPro"/>
</dbReference>
<dbReference type="InterPro" id="IPR001841">
    <property type="entry name" value="Znf_RING"/>
</dbReference>
<feature type="region of interest" description="Disordered" evidence="5">
    <location>
        <begin position="561"/>
        <end position="591"/>
    </location>
</feature>
<dbReference type="InterPro" id="IPR013083">
    <property type="entry name" value="Znf_RING/FYVE/PHD"/>
</dbReference>
<dbReference type="PANTHER" id="PTHR15302">
    <property type="entry name" value="E3 UBIQUITIN-PROTEIN LIGASE RNF103"/>
    <property type="match status" value="1"/>
</dbReference>
<accession>A0A8C4ZLW6</accession>
<dbReference type="Gene3D" id="3.30.40.10">
    <property type="entry name" value="Zinc/RING finger domain, C3HC4 (zinc finger)"/>
    <property type="match status" value="1"/>
</dbReference>
<evidence type="ECO:0000256" key="2">
    <source>
        <dbReference type="ARBA" id="ARBA00022771"/>
    </source>
</evidence>
<dbReference type="Proteomes" id="UP000694546">
    <property type="component" value="Chromosome 10"/>
</dbReference>
<dbReference type="GeneTree" id="ENSGT00390000006413"/>
<dbReference type="GO" id="GO:0005783">
    <property type="term" value="C:endoplasmic reticulum"/>
    <property type="evidence" value="ECO:0007669"/>
    <property type="project" value="TreeGrafter"/>
</dbReference>
<dbReference type="AlphaFoldDB" id="A0A8C4ZLW6"/>
<dbReference type="CDD" id="cd16473">
    <property type="entry name" value="RING-H2_RNF103"/>
    <property type="match status" value="1"/>
</dbReference>
<protein>
    <recommendedName>
        <fullName evidence="6">RING-type domain-containing protein</fullName>
    </recommendedName>
</protein>
<evidence type="ECO:0000256" key="5">
    <source>
        <dbReference type="SAM" id="MobiDB-lite"/>
    </source>
</evidence>
<feature type="compositionally biased region" description="Polar residues" evidence="5">
    <location>
        <begin position="565"/>
        <end position="577"/>
    </location>
</feature>
<dbReference type="InterPro" id="IPR042494">
    <property type="entry name" value="RNF103"/>
</dbReference>
<gene>
    <name evidence="7" type="primary">rnf103</name>
</gene>
<dbReference type="OMA" id="PDWLAWP"/>
<evidence type="ECO:0000313" key="7">
    <source>
        <dbReference type="Ensembl" id="ENSGMOP00000016210.2"/>
    </source>
</evidence>
<evidence type="ECO:0000256" key="4">
    <source>
        <dbReference type="PROSITE-ProRule" id="PRU00175"/>
    </source>
</evidence>
<dbReference type="GO" id="GO:0008270">
    <property type="term" value="F:zinc ion binding"/>
    <property type="evidence" value="ECO:0007669"/>
    <property type="project" value="UniProtKB-KW"/>
</dbReference>
<evidence type="ECO:0000313" key="8">
    <source>
        <dbReference type="Proteomes" id="UP000694546"/>
    </source>
</evidence>
<dbReference type="Ensembl" id="ENSGMOT00000016625.2">
    <property type="protein sequence ID" value="ENSGMOP00000016210.2"/>
    <property type="gene ID" value="ENSGMOG00000015139.2"/>
</dbReference>
<feature type="domain" description="RING-type" evidence="6">
    <location>
        <begin position="652"/>
        <end position="694"/>
    </location>
</feature>
<dbReference type="SUPFAM" id="SSF57850">
    <property type="entry name" value="RING/U-box"/>
    <property type="match status" value="1"/>
</dbReference>
<reference evidence="7" key="2">
    <citation type="submission" date="2025-09" db="UniProtKB">
        <authorList>
            <consortium name="Ensembl"/>
        </authorList>
    </citation>
    <scope>IDENTIFICATION</scope>
</reference>
<dbReference type="Pfam" id="PF13639">
    <property type="entry name" value="zf-RING_2"/>
    <property type="match status" value="1"/>
</dbReference>